<dbReference type="Gene3D" id="2.130.10.10">
    <property type="entry name" value="YVTN repeat-like/Quinoprotein amine dehydrogenase"/>
    <property type="match status" value="1"/>
</dbReference>
<proteinExistence type="inferred from homology"/>
<evidence type="ECO:0000256" key="1">
    <source>
        <dbReference type="ARBA" id="ARBA00004299"/>
    </source>
</evidence>
<dbReference type="GO" id="GO:0005198">
    <property type="term" value="F:structural molecule activity"/>
    <property type="evidence" value="ECO:0007669"/>
    <property type="project" value="TreeGrafter"/>
</dbReference>
<dbReference type="GO" id="GO:0015031">
    <property type="term" value="P:protein transport"/>
    <property type="evidence" value="ECO:0007669"/>
    <property type="project" value="UniProtKB-KW"/>
</dbReference>
<evidence type="ECO:0000256" key="7">
    <source>
        <dbReference type="ARBA" id="ARBA00022574"/>
    </source>
</evidence>
<evidence type="ECO:0000256" key="10">
    <source>
        <dbReference type="ARBA" id="ARBA00022892"/>
    </source>
</evidence>
<comment type="similarity">
    <text evidence="3">Belongs to the WD repeat SEC31 family.</text>
</comment>
<comment type="caution">
    <text evidence="18">The sequence shown here is derived from an EMBL/GenBank/DDBJ whole genome shotgun (WGS) entry which is preliminary data.</text>
</comment>
<feature type="compositionally biased region" description="Low complexity" evidence="16">
    <location>
        <begin position="1162"/>
        <end position="1171"/>
    </location>
</feature>
<dbReference type="GO" id="GO:0070971">
    <property type="term" value="C:endoplasmic reticulum exit site"/>
    <property type="evidence" value="ECO:0007669"/>
    <property type="project" value="TreeGrafter"/>
</dbReference>
<feature type="region of interest" description="Disordered" evidence="16">
    <location>
        <begin position="363"/>
        <end position="401"/>
    </location>
</feature>
<feature type="repeat" description="WD" evidence="15">
    <location>
        <begin position="280"/>
        <end position="322"/>
    </location>
</feature>
<dbReference type="GO" id="GO:0030127">
    <property type="term" value="C:COPII vesicle coat"/>
    <property type="evidence" value="ECO:0007669"/>
    <property type="project" value="TreeGrafter"/>
</dbReference>
<feature type="compositionally biased region" description="Pro residues" evidence="16">
    <location>
        <begin position="1196"/>
        <end position="1219"/>
    </location>
</feature>
<feature type="compositionally biased region" description="Pro residues" evidence="16">
    <location>
        <begin position="1255"/>
        <end position="1286"/>
    </location>
</feature>
<feature type="compositionally biased region" description="Low complexity" evidence="16">
    <location>
        <begin position="1182"/>
        <end position="1195"/>
    </location>
</feature>
<feature type="repeat" description="WD" evidence="15">
    <location>
        <begin position="122"/>
        <end position="164"/>
    </location>
</feature>
<evidence type="ECO:0000256" key="8">
    <source>
        <dbReference type="ARBA" id="ARBA00022737"/>
    </source>
</evidence>
<dbReference type="SMART" id="SM00320">
    <property type="entry name" value="WD40"/>
    <property type="match status" value="5"/>
</dbReference>
<dbReference type="PANTHER" id="PTHR13923:SF11">
    <property type="entry name" value="SECRETORY 31, ISOFORM D"/>
    <property type="match status" value="1"/>
</dbReference>
<dbReference type="PROSITE" id="PS00678">
    <property type="entry name" value="WD_REPEATS_1"/>
    <property type="match status" value="1"/>
</dbReference>
<evidence type="ECO:0000256" key="2">
    <source>
        <dbReference type="ARBA" id="ARBA00004397"/>
    </source>
</evidence>
<dbReference type="InterPro" id="IPR009917">
    <property type="entry name" value="SRA1/Sec31"/>
</dbReference>
<keyword evidence="6" id="KW-0813">Transport</keyword>
<keyword evidence="12" id="KW-0472">Membrane</keyword>
<comment type="function">
    <text evidence="14">Component of the coat protein complex II (COPII) which promotes the formation of transport vesicles from the endoplasmic reticulum (ER). The coat has two main functions, the physical deformation of the endoplasmic reticulum membrane into vesicles and the selection of cargo molecules.</text>
</comment>
<dbReference type="Gene3D" id="1.25.40.1030">
    <property type="match status" value="1"/>
</dbReference>
<evidence type="ECO:0000256" key="16">
    <source>
        <dbReference type="SAM" id="MobiDB-lite"/>
    </source>
</evidence>
<evidence type="ECO:0000256" key="14">
    <source>
        <dbReference type="ARBA" id="ARBA00025471"/>
    </source>
</evidence>
<dbReference type="SUPFAM" id="SSF50978">
    <property type="entry name" value="WD40 repeat-like"/>
    <property type="match status" value="1"/>
</dbReference>
<dbReference type="EMBL" id="MU128953">
    <property type="protein sequence ID" value="KAF9515101.1"/>
    <property type="molecule type" value="Genomic_DNA"/>
</dbReference>
<feature type="domain" description="SRA1/Sec31" evidence="17">
    <location>
        <begin position="1271"/>
        <end position="1407"/>
    </location>
</feature>
<dbReference type="Proteomes" id="UP000886523">
    <property type="component" value="Unassembled WGS sequence"/>
</dbReference>
<dbReference type="GO" id="GO:0005789">
    <property type="term" value="C:endoplasmic reticulum membrane"/>
    <property type="evidence" value="ECO:0007669"/>
    <property type="project" value="UniProtKB-SubCell"/>
</dbReference>
<protein>
    <recommendedName>
        <fullName evidence="5">Protein transport protein SEC31</fullName>
    </recommendedName>
    <alternativeName>
        <fullName evidence="4">Protein transport protein sec31</fullName>
    </alternativeName>
</protein>
<reference evidence="18" key="1">
    <citation type="journal article" date="2020" name="Nat. Commun.">
        <title>Large-scale genome sequencing of mycorrhizal fungi provides insights into the early evolution of symbiotic traits.</title>
        <authorList>
            <person name="Miyauchi S."/>
            <person name="Kiss E."/>
            <person name="Kuo A."/>
            <person name="Drula E."/>
            <person name="Kohler A."/>
            <person name="Sanchez-Garcia M."/>
            <person name="Morin E."/>
            <person name="Andreopoulos B."/>
            <person name="Barry K.W."/>
            <person name="Bonito G."/>
            <person name="Buee M."/>
            <person name="Carver A."/>
            <person name="Chen C."/>
            <person name="Cichocki N."/>
            <person name="Clum A."/>
            <person name="Culley D."/>
            <person name="Crous P.W."/>
            <person name="Fauchery L."/>
            <person name="Girlanda M."/>
            <person name="Hayes R.D."/>
            <person name="Keri Z."/>
            <person name="LaButti K."/>
            <person name="Lipzen A."/>
            <person name="Lombard V."/>
            <person name="Magnuson J."/>
            <person name="Maillard F."/>
            <person name="Murat C."/>
            <person name="Nolan M."/>
            <person name="Ohm R.A."/>
            <person name="Pangilinan J."/>
            <person name="Pereira M.F."/>
            <person name="Perotto S."/>
            <person name="Peter M."/>
            <person name="Pfister S."/>
            <person name="Riley R."/>
            <person name="Sitrit Y."/>
            <person name="Stielow J.B."/>
            <person name="Szollosi G."/>
            <person name="Zifcakova L."/>
            <person name="Stursova M."/>
            <person name="Spatafora J.W."/>
            <person name="Tedersoo L."/>
            <person name="Vaario L.M."/>
            <person name="Yamada A."/>
            <person name="Yan M."/>
            <person name="Wang P."/>
            <person name="Xu J."/>
            <person name="Bruns T."/>
            <person name="Baldrian P."/>
            <person name="Vilgalys R."/>
            <person name="Dunand C."/>
            <person name="Henrissat B."/>
            <person name="Grigoriev I.V."/>
            <person name="Hibbett D."/>
            <person name="Nagy L.G."/>
            <person name="Martin F.M."/>
        </authorList>
    </citation>
    <scope>NUCLEOTIDE SEQUENCE</scope>
    <source>
        <strain evidence="18">UP504</strain>
    </source>
</reference>
<keyword evidence="11" id="KW-0653">Protein transport</keyword>
<feature type="compositionally biased region" description="Pro residues" evidence="16">
    <location>
        <begin position="1044"/>
        <end position="1064"/>
    </location>
</feature>
<keyword evidence="8" id="KW-0677">Repeat</keyword>
<evidence type="ECO:0000256" key="11">
    <source>
        <dbReference type="ARBA" id="ARBA00022927"/>
    </source>
</evidence>
<dbReference type="GO" id="GO:0090110">
    <property type="term" value="P:COPII-coated vesicle cargo loading"/>
    <property type="evidence" value="ECO:0007669"/>
    <property type="project" value="TreeGrafter"/>
</dbReference>
<dbReference type="Pfam" id="PF00400">
    <property type="entry name" value="WD40"/>
    <property type="match status" value="2"/>
</dbReference>
<accession>A0A9P6B2G2</accession>
<dbReference type="InterPro" id="IPR040251">
    <property type="entry name" value="SEC31-like"/>
</dbReference>
<evidence type="ECO:0000256" key="5">
    <source>
        <dbReference type="ARBA" id="ARBA00021236"/>
    </source>
</evidence>
<feature type="compositionally biased region" description="Pro residues" evidence="16">
    <location>
        <begin position="1149"/>
        <end position="1161"/>
    </location>
</feature>
<evidence type="ECO:0000256" key="3">
    <source>
        <dbReference type="ARBA" id="ARBA00009358"/>
    </source>
</evidence>
<evidence type="ECO:0000256" key="9">
    <source>
        <dbReference type="ARBA" id="ARBA00022824"/>
    </source>
</evidence>
<evidence type="ECO:0000313" key="19">
    <source>
        <dbReference type="Proteomes" id="UP000886523"/>
    </source>
</evidence>
<dbReference type="InterPro" id="IPR015943">
    <property type="entry name" value="WD40/YVTN_repeat-like_dom_sf"/>
</dbReference>
<comment type="subcellular location">
    <subcellularLocation>
        <location evidence="1">Cytoplasmic vesicle</location>
        <location evidence="1">COPII-coated vesicle membrane</location>
        <topology evidence="1">Peripheral membrane protein</topology>
        <orientation evidence="1">Cytoplasmic side</orientation>
    </subcellularLocation>
    <subcellularLocation>
        <location evidence="2">Endoplasmic reticulum membrane</location>
        <topology evidence="2">Peripheral membrane protein</topology>
        <orientation evidence="2">Cytoplasmic side</orientation>
    </subcellularLocation>
</comment>
<evidence type="ECO:0000256" key="6">
    <source>
        <dbReference type="ARBA" id="ARBA00022448"/>
    </source>
</evidence>
<evidence type="ECO:0000313" key="18">
    <source>
        <dbReference type="EMBL" id="KAF9515101.1"/>
    </source>
</evidence>
<feature type="compositionally biased region" description="Polar residues" evidence="16">
    <location>
        <begin position="1097"/>
        <end position="1115"/>
    </location>
</feature>
<dbReference type="OrthoDB" id="542917at2759"/>
<keyword evidence="19" id="KW-1185">Reference proteome</keyword>
<sequence>MKLKEIQRTSTFAWSPTSQPLIATGTVAGALDASFSNDSQLEIWDPDFMNKSETWLGGLNQPGPAAFITTNSRFNRLAWGAVDPKKPKGIIAAGMENGELNLWDPAKILINADPSESLIFRNTEHTGSVRALEFNPLQKHLLASGGANGEIYVWDLKDPSKPYQPGARSSKLDEVTALSWNHQVAHVLGTSSSSGYTIVWDLRGKREVTALQYGGGAGTTGGSTVYQGGGVLAVGSRRGMSAIAWHPENATRVITASEDDSSPIIMVWDLRNSRAPEKILTGHDKGVLSLSWCKQDPDLLLSCGKDNRALCWNPQTSEIIGELPTANNWAFQVEWSPRNPDMFATAFFDGTIGIHSLQSTNDAASVAQPQNNASSNDGADLFDQPSAFAPQPPLSLKQPPKWLRRPSSGTFGFGGRLVSVSNLSSAQGTNQSRVVHLRTVVTEPSIVQRAEKLRAAADSQDLSAFCVQRIAEAEPTDVENWKALLSLFNSTTRDELVSLLGFSKEDIAAQVADAVKTYKATPPLRTRPSSIAATRTSDDAPLILSEGRPYVSFAEPEKHVPDSELEATEGYAGSEGLHFTKATEAESTATEPSLFGDEPIGTPQTDGAADFFSSMGTIRNAVPEHVLVPHHSYAADSSVAATVGSRASSVASEPLKGNTFKIYPAEESDIDRLVTKSLVLGDFESAVSLCLSADRFADAILLAARGGPTLLQRTQATYFERHTTSLPYLRLFQSVVTNDLVDIVQNADLREWKEIFVVLCTFAKEEEFASLAKQLGQRLEFQGQIYKGSDAEGALQKSREFRKHALLCYLVAGKLEKLVNIWVDELSEDEAASSEGGNSTSSRYAMHAKALQTFIEKVTIFRSATKYVDADLSLAAESTGDGNPVRSYKLAELYNRYYEYADLLATQGLVQDSVKYIHMTPADYKGTDGLQGDFVVARDQLINAARKTAVQGPTADVSARTTASDSTYPYASNAAQSEQRATAYDPYASNVTVLASPAHGHYPAVRNGPENAPYTPALSQAYSPSTAYSNYQPLPQAAFNRPSSLPPPPSSFQPMVPPPPPPLTSTPGAPSSGVPLPPPKRDAGGWNDAPSIDPSRKTPQVNPSKIPSAITSPFPNATPFVPPGTPPPGPPGPPSRFHGQRSGQGVRSPPAPTGPYPPPPTRSTGPGSVHPPRSRGPPPQGSPSHFASQGPQGSPYGPPTGQPGGIPYPPTGAPRPPPGHITSQQPPRGLERGPHPSGPPTLYSASPIGSRGPPQAKPGPPPGPTSAFRPAPPPTTNASPTPPVPAPQQRFLYLRNIVTPGDRSHIPDSDKFIFEVLSEEVKRMKQTTPPQQKRMADDTERRLNVLFDALNAGSISRIVVDQLSGLVQSMQSRDQRRALDQHVDLLTSGSRTDDIGLWMSGVKQLIIRL</sequence>
<evidence type="ECO:0000256" key="4">
    <source>
        <dbReference type="ARBA" id="ARBA00013507"/>
    </source>
</evidence>
<keyword evidence="7 15" id="KW-0853">WD repeat</keyword>
<name>A0A9P6B2G2_9AGAM</name>
<dbReference type="PANTHER" id="PTHR13923">
    <property type="entry name" value="SEC31-RELATED PROTEIN"/>
    <property type="match status" value="1"/>
</dbReference>
<dbReference type="GO" id="GO:0007029">
    <property type="term" value="P:endoplasmic reticulum organization"/>
    <property type="evidence" value="ECO:0007669"/>
    <property type="project" value="TreeGrafter"/>
</dbReference>
<dbReference type="FunFam" id="2.130.10.10:FF:000193">
    <property type="entry name" value="Protein transport protein SEC31, putative"/>
    <property type="match status" value="1"/>
</dbReference>
<feature type="compositionally biased region" description="Pro residues" evidence="16">
    <location>
        <begin position="1120"/>
        <end position="1134"/>
    </location>
</feature>
<dbReference type="InterPro" id="IPR019775">
    <property type="entry name" value="WD40_repeat_CS"/>
</dbReference>
<evidence type="ECO:0000259" key="17">
    <source>
        <dbReference type="Pfam" id="PF07304"/>
    </source>
</evidence>
<feature type="compositionally biased region" description="Polar residues" evidence="16">
    <location>
        <begin position="363"/>
        <end position="377"/>
    </location>
</feature>
<keyword evidence="10" id="KW-0931">ER-Golgi transport</keyword>
<dbReference type="Pfam" id="PF07304">
    <property type="entry name" value="SRA1"/>
    <property type="match status" value="1"/>
</dbReference>
<feature type="region of interest" description="Disordered" evidence="16">
    <location>
        <begin position="1028"/>
        <end position="1287"/>
    </location>
</feature>
<keyword evidence="13" id="KW-0968">Cytoplasmic vesicle</keyword>
<evidence type="ECO:0000256" key="13">
    <source>
        <dbReference type="ARBA" id="ARBA00023329"/>
    </source>
</evidence>
<evidence type="ECO:0000256" key="15">
    <source>
        <dbReference type="PROSITE-ProRule" id="PRU00221"/>
    </source>
</evidence>
<gene>
    <name evidence="18" type="ORF">BS47DRAFT_1372106</name>
</gene>
<dbReference type="PROSITE" id="PS50082">
    <property type="entry name" value="WD_REPEATS_2"/>
    <property type="match status" value="2"/>
</dbReference>
<evidence type="ECO:0000256" key="12">
    <source>
        <dbReference type="ARBA" id="ARBA00023136"/>
    </source>
</evidence>
<dbReference type="InterPro" id="IPR001680">
    <property type="entry name" value="WD40_rpt"/>
</dbReference>
<dbReference type="InterPro" id="IPR036322">
    <property type="entry name" value="WD40_repeat_dom_sf"/>
</dbReference>
<dbReference type="PROSITE" id="PS50294">
    <property type="entry name" value="WD_REPEATS_REGION"/>
    <property type="match status" value="1"/>
</dbReference>
<keyword evidence="9" id="KW-0256">Endoplasmic reticulum</keyword>
<dbReference type="Gene3D" id="1.20.940.10">
    <property type="entry name" value="Functional domain of the splicing factor Prp18"/>
    <property type="match status" value="1"/>
</dbReference>
<organism evidence="18 19">
    <name type="scientific">Hydnum rufescens UP504</name>
    <dbReference type="NCBI Taxonomy" id="1448309"/>
    <lineage>
        <taxon>Eukaryota</taxon>
        <taxon>Fungi</taxon>
        <taxon>Dikarya</taxon>
        <taxon>Basidiomycota</taxon>
        <taxon>Agaricomycotina</taxon>
        <taxon>Agaricomycetes</taxon>
        <taxon>Cantharellales</taxon>
        <taxon>Hydnaceae</taxon>
        <taxon>Hydnum</taxon>
    </lineage>
</organism>